<evidence type="ECO:0000256" key="4">
    <source>
        <dbReference type="ARBA" id="ARBA00022741"/>
    </source>
</evidence>
<keyword evidence="7" id="KW-0472">Membrane</keyword>
<keyword evidence="6" id="KW-0067">ATP-binding</keyword>
<evidence type="ECO:0000256" key="8">
    <source>
        <dbReference type="ARBA" id="ARBA00034811"/>
    </source>
</evidence>
<keyword evidence="5" id="KW-0378">Hydrolase</keyword>
<keyword evidence="14" id="KW-1185">Reference proteome</keyword>
<comment type="catalytic activity">
    <reaction evidence="10">
        <text>ATP + H2O = ADP + phosphate + H(+)</text>
        <dbReference type="Rhea" id="RHEA:13065"/>
        <dbReference type="ChEBI" id="CHEBI:15377"/>
        <dbReference type="ChEBI" id="CHEBI:15378"/>
        <dbReference type="ChEBI" id="CHEBI:30616"/>
        <dbReference type="ChEBI" id="CHEBI:43474"/>
        <dbReference type="ChEBI" id="CHEBI:456216"/>
    </reaction>
    <physiologicalReaction direction="left-to-right" evidence="10">
        <dbReference type="Rhea" id="RHEA:13066"/>
    </physiologicalReaction>
</comment>
<evidence type="ECO:0000256" key="3">
    <source>
        <dbReference type="ARBA" id="ARBA00022593"/>
    </source>
</evidence>
<feature type="compositionally biased region" description="Low complexity" evidence="11">
    <location>
        <begin position="99"/>
        <end position="114"/>
    </location>
</feature>
<proteinExistence type="inferred from homology"/>
<organism evidence="13 14">
    <name type="scientific">Rhodotorula mucilaginosa</name>
    <name type="common">Yeast</name>
    <name type="synonym">Rhodotorula rubra</name>
    <dbReference type="NCBI Taxonomy" id="5537"/>
    <lineage>
        <taxon>Eukaryota</taxon>
        <taxon>Fungi</taxon>
        <taxon>Dikarya</taxon>
        <taxon>Basidiomycota</taxon>
        <taxon>Pucciniomycotina</taxon>
        <taxon>Microbotryomycetes</taxon>
        <taxon>Sporidiobolales</taxon>
        <taxon>Sporidiobolaceae</taxon>
        <taxon>Rhodotorula</taxon>
    </lineage>
</organism>
<evidence type="ECO:0000256" key="1">
    <source>
        <dbReference type="ARBA" id="ARBA00004370"/>
    </source>
</evidence>
<feature type="domain" description="AAA+ ATPase" evidence="12">
    <location>
        <begin position="919"/>
        <end position="1060"/>
    </location>
</feature>
<gene>
    <name evidence="13" type="primary">PEX6</name>
    <name evidence="13" type="ORF">C6P46_001316</name>
</gene>
<dbReference type="InterPro" id="IPR027417">
    <property type="entry name" value="P-loop_NTPase"/>
</dbReference>
<dbReference type="GO" id="GO:0016887">
    <property type="term" value="F:ATP hydrolysis activity"/>
    <property type="evidence" value="ECO:0007669"/>
    <property type="project" value="InterPro"/>
</dbReference>
<feature type="region of interest" description="Disordered" evidence="11">
    <location>
        <begin position="1194"/>
        <end position="1288"/>
    </location>
</feature>
<dbReference type="GO" id="GO:0005829">
    <property type="term" value="C:cytosol"/>
    <property type="evidence" value="ECO:0007669"/>
    <property type="project" value="TreeGrafter"/>
</dbReference>
<evidence type="ECO:0000256" key="11">
    <source>
        <dbReference type="SAM" id="MobiDB-lite"/>
    </source>
</evidence>
<evidence type="ECO:0000256" key="9">
    <source>
        <dbReference type="ARBA" id="ARBA00034920"/>
    </source>
</evidence>
<dbReference type="SUPFAM" id="SSF52540">
    <property type="entry name" value="P-loop containing nucleoside triphosphate hydrolases"/>
    <property type="match status" value="2"/>
</dbReference>
<evidence type="ECO:0000313" key="14">
    <source>
        <dbReference type="Proteomes" id="UP000777482"/>
    </source>
</evidence>
<evidence type="ECO:0000313" key="13">
    <source>
        <dbReference type="EMBL" id="KAG0654977.1"/>
    </source>
</evidence>
<evidence type="ECO:0000256" key="7">
    <source>
        <dbReference type="ARBA" id="ARBA00023136"/>
    </source>
</evidence>
<evidence type="ECO:0000256" key="10">
    <source>
        <dbReference type="ARBA" id="ARBA00048778"/>
    </source>
</evidence>
<dbReference type="Pfam" id="PF00004">
    <property type="entry name" value="AAA"/>
    <property type="match status" value="2"/>
</dbReference>
<dbReference type="GO" id="GO:0005524">
    <property type="term" value="F:ATP binding"/>
    <property type="evidence" value="ECO:0007669"/>
    <property type="project" value="UniProtKB-KW"/>
</dbReference>
<dbReference type="Gene3D" id="1.10.8.60">
    <property type="match status" value="2"/>
</dbReference>
<dbReference type="GO" id="GO:0005778">
    <property type="term" value="C:peroxisomal membrane"/>
    <property type="evidence" value="ECO:0007669"/>
    <property type="project" value="TreeGrafter"/>
</dbReference>
<feature type="compositionally biased region" description="Low complexity" evidence="11">
    <location>
        <begin position="203"/>
        <end position="221"/>
    </location>
</feature>
<feature type="compositionally biased region" description="Basic residues" evidence="11">
    <location>
        <begin position="1275"/>
        <end position="1288"/>
    </location>
</feature>
<feature type="compositionally biased region" description="Low complexity" evidence="11">
    <location>
        <begin position="1210"/>
        <end position="1223"/>
    </location>
</feature>
<dbReference type="InterPro" id="IPR003593">
    <property type="entry name" value="AAA+_ATPase"/>
</dbReference>
<dbReference type="PANTHER" id="PTHR23077">
    <property type="entry name" value="AAA-FAMILY ATPASE"/>
    <property type="match status" value="1"/>
</dbReference>
<dbReference type="FunFam" id="3.40.50.300:FF:000109">
    <property type="entry name" value="Peroxisomal biogenesis factor 6"/>
    <property type="match status" value="1"/>
</dbReference>
<feature type="region of interest" description="Disordered" evidence="11">
    <location>
        <begin position="98"/>
        <end position="117"/>
    </location>
</feature>
<dbReference type="PROSITE" id="PS00674">
    <property type="entry name" value="AAA"/>
    <property type="match status" value="1"/>
</dbReference>
<evidence type="ECO:0000256" key="2">
    <source>
        <dbReference type="ARBA" id="ARBA00006914"/>
    </source>
</evidence>
<dbReference type="GO" id="GO:0016558">
    <property type="term" value="P:protein import into peroxisome matrix"/>
    <property type="evidence" value="ECO:0007669"/>
    <property type="project" value="TreeGrafter"/>
</dbReference>
<dbReference type="SMART" id="SM00382">
    <property type="entry name" value="AAA"/>
    <property type="match status" value="2"/>
</dbReference>
<dbReference type="Proteomes" id="UP000777482">
    <property type="component" value="Unassembled WGS sequence"/>
</dbReference>
<feature type="domain" description="AAA+ ATPase" evidence="12">
    <location>
        <begin position="643"/>
        <end position="840"/>
    </location>
</feature>
<dbReference type="FunFam" id="1.10.8.60:FF:000039">
    <property type="entry name" value="peroxisome biogenesis factor 6"/>
    <property type="match status" value="1"/>
</dbReference>
<dbReference type="InterPro" id="IPR003960">
    <property type="entry name" value="ATPase_AAA_CS"/>
</dbReference>
<evidence type="ECO:0000256" key="5">
    <source>
        <dbReference type="ARBA" id="ARBA00022801"/>
    </source>
</evidence>
<evidence type="ECO:0000259" key="12">
    <source>
        <dbReference type="SMART" id="SM00382"/>
    </source>
</evidence>
<comment type="caution">
    <text evidence="13">The sequence shown here is derived from an EMBL/GenBank/DDBJ whole genome shotgun (WGS) entry which is preliminary data.</text>
</comment>
<accession>A0A9P6VVF3</accession>
<dbReference type="InterPro" id="IPR003959">
    <property type="entry name" value="ATPase_AAA_core"/>
</dbReference>
<feature type="region of interest" description="Disordered" evidence="11">
    <location>
        <begin position="199"/>
        <end position="240"/>
    </location>
</feature>
<dbReference type="Gene3D" id="3.40.50.300">
    <property type="entry name" value="P-loop containing nucleotide triphosphate hydrolases"/>
    <property type="match status" value="2"/>
</dbReference>
<dbReference type="Pfam" id="PF23315">
    <property type="entry name" value="PEX6_4th"/>
    <property type="match status" value="1"/>
</dbReference>
<feature type="compositionally biased region" description="Acidic residues" evidence="11">
    <location>
        <begin position="222"/>
        <end position="233"/>
    </location>
</feature>
<feature type="compositionally biased region" description="Basic and acidic residues" evidence="11">
    <location>
        <begin position="1197"/>
        <end position="1209"/>
    </location>
</feature>
<keyword evidence="4" id="KW-0547">Nucleotide-binding</keyword>
<dbReference type="CDD" id="cd19527">
    <property type="entry name" value="RecA-like_PEX6_r2"/>
    <property type="match status" value="1"/>
</dbReference>
<dbReference type="InterPro" id="IPR050168">
    <property type="entry name" value="AAA_ATPase_domain"/>
</dbReference>
<sequence length="1288" mass="137502">MDSIAAHYGPIPQPQDRGLVLVHPSLWTRLTDSEPEPPTRLVLALHALHGTPTGSKQLGTLLVRAQEATKAEAAAVEGVENLLLVPRSLLEAHPAVFNRTSSSSCSPTPTSRPSLGISRSTPIALSSVILIALDADSYAKAQSAGSDLDERLARPDRDLVRHGAVVHVPGLGRWKVAMTEPVMQGEIVRKQTRLLVLPPTRNADSGSAEAADGTSTSASDTLADDEDEDDEPSGDSSQDAFADFDLDEAFLASSVLLPRKAHATPLTSPLPAHLDTHKMASFPMLEPSRTLYEEMGHLVGAAPLDFAISSELLTPEPDADEDDNWRAFVSTQDLGRLGLFSGDWAVLRQSASSASGAGGGGSTPCGRLIRVFAADACLPTSTLKGCVRSPYAALESIPTDEASFDSDHSPSLFLPPQTLYNLVGTPALSASAAEPCTLSLVPAPAVSSILPAPLPVASSVTIARLATPHSVNKVFQPLFLDALKEHFQNKRRKVVKGDVIAVGIAEDKIRFVRDAKDDALPEDEIELPQASGHPTAVVYFVVTALALDSSSATQAATGDVELDAEIEEGLLGCYVDPQVTKLVQTGVERGRIPNVAGWLGCESAKPDANSAAPTNILDNPTPASRLNSFVLSALTPQAASYALPLSLLLHGARGSGKRTLLRQVARDAGIGILELDCYDLIGDTDAKTEGRLRALAVDKALACAPVVLVLRNIEALARKSQAMETGQGAPIRAADDYRTSRVLRDSARRLDQLALARDRRRDDYRRGEGSDRSARTAPGEPERLAILRRLTASDLIAPDASLRALAVQTAALVATDLVDLVRRARSAAVERVMAISENETKTAPSLADIRAAGLSLTSLDFNAALDKARSAYSESIGAPKIPNVTWDDVGGLANVKSDILDTIQLPLEHPELFADGLKKRSGILLYGPPGTGKTLLAKAVATSCSLNFFSVKGPELLNMYIGESEANVRRVFQRARDAKPCVIFFDELDSVAPKRGNQGDSGGVMDRIVSQLLAELDGMSEGKGGNDVFVIGATNRPDLLDPALLRPGRFDRMLYLGVSDNHNAQLKIMQALTRKFKLAPDTDLQRLADQCPFNYTGADFYALCSDAMLKAMTRKAGEIDQRISELNAQPPYSTGAAPLLTPQYYLAEIATPAEINVLVAQQDFEAALAELVPSVSQAEMQHYKTVQQRFSAETMNSDDKLAEKEKEKQAGATAGAVRLAAPLELPPPRANGLVANGSGNGLPNGYAYQDEDRSSLINEETAADEEEEDEEEKARRRRAKGKGKARAD</sequence>
<dbReference type="PANTHER" id="PTHR23077:SF9">
    <property type="entry name" value="PEROXISOMAL ATPASE PEX6"/>
    <property type="match status" value="1"/>
</dbReference>
<comment type="subcellular location">
    <subcellularLocation>
        <location evidence="1">Membrane</location>
    </subcellularLocation>
</comment>
<name>A0A9P6VVF3_RHOMI</name>
<feature type="region of interest" description="Disordered" evidence="11">
    <location>
        <begin position="761"/>
        <end position="780"/>
    </location>
</feature>
<evidence type="ECO:0000256" key="6">
    <source>
        <dbReference type="ARBA" id="ARBA00022840"/>
    </source>
</evidence>
<dbReference type="InterPro" id="IPR056995">
    <property type="entry name" value="PEX6_4th_dom"/>
</dbReference>
<keyword evidence="3" id="KW-0962">Peroxisome biogenesis</keyword>
<dbReference type="EMBL" id="PUHQ01000133">
    <property type="protein sequence ID" value="KAG0654977.1"/>
    <property type="molecule type" value="Genomic_DNA"/>
</dbReference>
<protein>
    <recommendedName>
        <fullName evidence="8">Peroxisomal ATPase PEX6</fullName>
    </recommendedName>
    <alternativeName>
        <fullName evidence="9">Peroxin-6</fullName>
    </alternativeName>
</protein>
<dbReference type="OrthoDB" id="5553750at2759"/>
<reference evidence="13 14" key="1">
    <citation type="submission" date="2020-11" db="EMBL/GenBank/DDBJ databases">
        <title>Kefir isolates.</title>
        <authorList>
            <person name="Marcisauskas S."/>
            <person name="Kim Y."/>
            <person name="Blasche S."/>
        </authorList>
    </citation>
    <scope>NUCLEOTIDE SEQUENCE [LARGE SCALE GENOMIC DNA]</scope>
    <source>
        <strain evidence="13 14">KR</strain>
    </source>
</reference>
<feature type="compositionally biased region" description="Acidic residues" evidence="11">
    <location>
        <begin position="1261"/>
        <end position="1271"/>
    </location>
</feature>
<comment type="similarity">
    <text evidence="2">Belongs to the AAA ATPase family.</text>
</comment>
<dbReference type="InterPro" id="IPR047533">
    <property type="entry name" value="RecA-like_PEX6_r2"/>
</dbReference>